<organism evidence="2 3">
    <name type="scientific">Methanoregula formicica (strain DSM 22288 / NBRC 105244 / SMSP)</name>
    <dbReference type="NCBI Taxonomy" id="593750"/>
    <lineage>
        <taxon>Archaea</taxon>
        <taxon>Methanobacteriati</taxon>
        <taxon>Methanobacteriota</taxon>
        <taxon>Stenosarchaea group</taxon>
        <taxon>Methanomicrobia</taxon>
        <taxon>Methanomicrobiales</taxon>
        <taxon>Methanoregulaceae</taxon>
        <taxon>Methanoregula</taxon>
    </lineage>
</organism>
<dbReference type="InParanoid" id="L0HGF5"/>
<dbReference type="eggNOG" id="arCOG03906">
    <property type="taxonomic scope" value="Archaea"/>
</dbReference>
<protein>
    <submittedName>
        <fullName evidence="2">Uncharacterized protein</fullName>
    </submittedName>
</protein>
<dbReference type="KEGG" id="mfo:Metfor_2088"/>
<evidence type="ECO:0000313" key="2">
    <source>
        <dbReference type="EMBL" id="AGB03095.1"/>
    </source>
</evidence>
<evidence type="ECO:0000256" key="1">
    <source>
        <dbReference type="SAM" id="MobiDB-lite"/>
    </source>
</evidence>
<name>L0HGF5_METFS</name>
<dbReference type="EMBL" id="CP003167">
    <property type="protein sequence ID" value="AGB03095.1"/>
    <property type="molecule type" value="Genomic_DNA"/>
</dbReference>
<dbReference type="STRING" id="593750.Metfor_2088"/>
<proteinExistence type="predicted"/>
<gene>
    <name evidence="2" type="ordered locus">Metfor_2088</name>
</gene>
<dbReference type="AlphaFoldDB" id="L0HGF5"/>
<dbReference type="Proteomes" id="UP000010824">
    <property type="component" value="Chromosome"/>
</dbReference>
<accession>L0HGF5</accession>
<reference evidence="2 3" key="2">
    <citation type="journal article" date="2014" name="Genome Announc.">
        <title>Complete Genome Sequence of Methanoregula formicica SMSPT, a Mesophilic Hydrogenotrophic Methanogen Isolated from a Methanogenic Upflow Anaerobic Sludge Blanket Reactor.</title>
        <authorList>
            <person name="Yamamoto K."/>
            <person name="Tamaki H."/>
            <person name="Cadillo-Quiroz H."/>
            <person name="Imachi H."/>
            <person name="Kyrpides N."/>
            <person name="Woyke T."/>
            <person name="Goodwin L."/>
            <person name="Zinder S.H."/>
            <person name="Kamagata Y."/>
            <person name="Liu W.T."/>
        </authorList>
    </citation>
    <scope>NUCLEOTIDE SEQUENCE [LARGE SCALE GENOMIC DNA]</scope>
    <source>
        <strain evidence="3">DSM 22288 / NBRC 105244 / SMSP</strain>
    </source>
</reference>
<dbReference type="RefSeq" id="WP_015286058.1">
    <property type="nucleotide sequence ID" value="NC_019943.1"/>
</dbReference>
<keyword evidence="3" id="KW-1185">Reference proteome</keyword>
<reference evidence="3" key="1">
    <citation type="submission" date="2011-12" db="EMBL/GenBank/DDBJ databases">
        <title>Complete sequence of Methanoregula formicicum SMSP.</title>
        <authorList>
            <person name="Lucas S."/>
            <person name="Han J."/>
            <person name="Lapidus A."/>
            <person name="Cheng J.-F."/>
            <person name="Goodwin L."/>
            <person name="Pitluck S."/>
            <person name="Peters L."/>
            <person name="Ovchinnikova G."/>
            <person name="Teshima H."/>
            <person name="Detter J.C."/>
            <person name="Han C."/>
            <person name="Tapia R."/>
            <person name="Land M."/>
            <person name="Hauser L."/>
            <person name="Kyrpides N."/>
            <person name="Ivanova N."/>
            <person name="Pagani I."/>
            <person name="Imachi H."/>
            <person name="Tamaki H."/>
            <person name="Sekiguchi Y."/>
            <person name="Kamagata Y."/>
            <person name="Cadillo-Quiroz H."/>
            <person name="Zinder S."/>
            <person name="Liu W.-T."/>
            <person name="Woyke T."/>
        </authorList>
    </citation>
    <scope>NUCLEOTIDE SEQUENCE [LARGE SCALE GENOMIC DNA]</scope>
    <source>
        <strain evidence="3">DSM 22288 / NBRC 105244 / SMSP</strain>
    </source>
</reference>
<dbReference type="GeneID" id="14309480"/>
<sequence precursor="true">MSPAPNARSIACLVLLIVIALIAFAGCTDSAGEQGGQGTPATTGVNDNHHAVTEAITVKTPSAQKTAQPMPTPGSSTGVIRIDAISGKTTGEKFTLTGTTSLPEETNIFLQIMPDTGTPPTGLDPDSMMSVGGNYRVTKGEGTMNRIALSVDLGQLIPGNYVAIVGKMKGDPGSAPVFEIDKDYGYAYFTLK</sequence>
<dbReference type="HOGENOM" id="CLU_1412362_0_0_2"/>
<feature type="region of interest" description="Disordered" evidence="1">
    <location>
        <begin position="59"/>
        <end position="78"/>
    </location>
</feature>
<evidence type="ECO:0000313" key="3">
    <source>
        <dbReference type="Proteomes" id="UP000010824"/>
    </source>
</evidence>